<dbReference type="PANTHER" id="PTHR16198">
    <property type="match status" value="1"/>
</dbReference>
<evidence type="ECO:0000256" key="1">
    <source>
        <dbReference type="ARBA" id="ARBA00004123"/>
    </source>
</evidence>
<evidence type="ECO:0000313" key="6">
    <source>
        <dbReference type="Proteomes" id="UP001152795"/>
    </source>
</evidence>
<feature type="region of interest" description="Disordered" evidence="3">
    <location>
        <begin position="305"/>
        <end position="324"/>
    </location>
</feature>
<name>A0A6S7FU89_PARCT</name>
<feature type="domain" description="KANL2-like probable zinc-finger" evidence="4">
    <location>
        <begin position="23"/>
        <end position="80"/>
    </location>
</feature>
<dbReference type="AlphaFoldDB" id="A0A6S7FU89"/>
<feature type="compositionally biased region" description="Low complexity" evidence="3">
    <location>
        <begin position="460"/>
        <end position="471"/>
    </location>
</feature>
<reference evidence="5" key="1">
    <citation type="submission" date="2020-04" db="EMBL/GenBank/DDBJ databases">
        <authorList>
            <person name="Alioto T."/>
            <person name="Alioto T."/>
            <person name="Gomez Garrido J."/>
        </authorList>
    </citation>
    <scope>NUCLEOTIDE SEQUENCE</scope>
    <source>
        <strain evidence="5">A484AB</strain>
    </source>
</reference>
<evidence type="ECO:0000256" key="2">
    <source>
        <dbReference type="ARBA" id="ARBA00023242"/>
    </source>
</evidence>
<keyword evidence="2" id="KW-0539">Nucleus</keyword>
<sequence length="512" mass="56743">SRKRSAPARQDFIACTAQTPEKIKCERRSIPYTKYCYLHILNDTKQQLFHQCAADLSPTSKCSRTTLDLLYDKPLCREHSTTTEVAVHPMAQPVQPIIPPLQLSLQKPLAKKARRKPQVKATPAQKPAKSNRRPTKKESNKTSRSDKTKKGGTQPVSGKGKQEALNRAANHINFEKSLFPTESAEREQLQRSLIYPLNGTLKLDQLPSNKNDMFVNDSFKEQEMFDDNEMDVDDSLENDDLSEDLGDISPTGLLRETVLKLPPESPDPTVSSHTQPRVSPVEAFSMNSINEGNLHKPIRKDNLCTNDISPRVNHSNVTPGLRPSRTTVITLPKYPSSTTSYSALLTRQIPLGINTDYTAFRPIGPTIIKSEVGVKKGDPRPFDVNHGLQLFPLPFEPVLNSSVAWGGGGKLLLNNRARPVLFNSQNPVTFSPPSLSPHVSPQITLGTAFNFDRPTVLQHSTSPSPTLSPFSAHLPNSPHGKLVPRTLRLESRGNSNSNDIHDPFFGASFDKP</sequence>
<dbReference type="Pfam" id="PF13891">
    <property type="entry name" value="zf-C3HC3H_KANSL2"/>
    <property type="match status" value="1"/>
</dbReference>
<dbReference type="InterPro" id="IPR025927">
    <property type="entry name" value="Znf_KANL2-like"/>
</dbReference>
<feature type="compositionally biased region" description="Basic and acidic residues" evidence="3">
    <location>
        <begin position="136"/>
        <end position="149"/>
    </location>
</feature>
<feature type="region of interest" description="Disordered" evidence="3">
    <location>
        <begin position="491"/>
        <end position="512"/>
    </location>
</feature>
<evidence type="ECO:0000259" key="4">
    <source>
        <dbReference type="Pfam" id="PF13891"/>
    </source>
</evidence>
<dbReference type="PANTHER" id="PTHR16198:SF2">
    <property type="entry name" value="INO80 COMPLEX SUBUNIT D"/>
    <property type="match status" value="1"/>
</dbReference>
<evidence type="ECO:0000256" key="3">
    <source>
        <dbReference type="SAM" id="MobiDB-lite"/>
    </source>
</evidence>
<protein>
    <recommendedName>
        <fullName evidence="4">KANL2-like probable zinc-finger domain-containing protein</fullName>
    </recommendedName>
</protein>
<dbReference type="OrthoDB" id="10038011at2759"/>
<dbReference type="Proteomes" id="UP001152795">
    <property type="component" value="Unassembled WGS sequence"/>
</dbReference>
<comment type="subcellular location">
    <subcellularLocation>
        <location evidence="1">Nucleus</location>
    </subcellularLocation>
</comment>
<feature type="region of interest" description="Disordered" evidence="3">
    <location>
        <begin position="458"/>
        <end position="478"/>
    </location>
</feature>
<gene>
    <name evidence="5" type="ORF">PACLA_8A060790</name>
</gene>
<comment type="caution">
    <text evidence="5">The sequence shown here is derived from an EMBL/GenBank/DDBJ whole genome shotgun (WGS) entry which is preliminary data.</text>
</comment>
<accession>A0A6S7FU89</accession>
<feature type="region of interest" description="Disordered" evidence="3">
    <location>
        <begin position="108"/>
        <end position="163"/>
    </location>
</feature>
<proteinExistence type="predicted"/>
<feature type="compositionally biased region" description="Basic residues" evidence="3">
    <location>
        <begin position="109"/>
        <end position="118"/>
    </location>
</feature>
<feature type="non-terminal residue" evidence="5">
    <location>
        <position position="512"/>
    </location>
</feature>
<dbReference type="GO" id="GO:0005634">
    <property type="term" value="C:nucleus"/>
    <property type="evidence" value="ECO:0007669"/>
    <property type="project" value="UniProtKB-SubCell"/>
</dbReference>
<evidence type="ECO:0000313" key="5">
    <source>
        <dbReference type="EMBL" id="CAB3981497.1"/>
    </source>
</evidence>
<keyword evidence="6" id="KW-1185">Reference proteome</keyword>
<organism evidence="5 6">
    <name type="scientific">Paramuricea clavata</name>
    <name type="common">Red gorgonian</name>
    <name type="synonym">Violescent sea-whip</name>
    <dbReference type="NCBI Taxonomy" id="317549"/>
    <lineage>
        <taxon>Eukaryota</taxon>
        <taxon>Metazoa</taxon>
        <taxon>Cnidaria</taxon>
        <taxon>Anthozoa</taxon>
        <taxon>Octocorallia</taxon>
        <taxon>Malacalcyonacea</taxon>
        <taxon>Plexauridae</taxon>
        <taxon>Paramuricea</taxon>
    </lineage>
</organism>
<dbReference type="EMBL" id="CACRXK020000395">
    <property type="protein sequence ID" value="CAB3981497.1"/>
    <property type="molecule type" value="Genomic_DNA"/>
</dbReference>